<evidence type="ECO:0000256" key="4">
    <source>
        <dbReference type="SAM" id="Coils"/>
    </source>
</evidence>
<dbReference type="InterPro" id="IPR000037">
    <property type="entry name" value="SsrA-bd_prot"/>
</dbReference>
<evidence type="ECO:0000313" key="5">
    <source>
        <dbReference type="EMBL" id="WXL29121.1"/>
    </source>
</evidence>
<proteinExistence type="inferred from homology"/>
<dbReference type="InterPro" id="IPR020081">
    <property type="entry name" value="SsrA-bd_prot_CS"/>
</dbReference>
<evidence type="ECO:0000256" key="2">
    <source>
        <dbReference type="ARBA" id="ARBA00022884"/>
    </source>
</evidence>
<keyword evidence="4" id="KW-0175">Coiled coil</keyword>
<dbReference type="EMBL" id="CP148067">
    <property type="protein sequence ID" value="WXL29121.1"/>
    <property type="molecule type" value="Genomic_DNA"/>
</dbReference>
<feature type="coiled-coil region" evidence="4">
    <location>
        <begin position="69"/>
        <end position="96"/>
    </location>
</feature>
<comment type="subcellular location">
    <subcellularLocation>
        <location evidence="3">Cytoplasm</location>
    </subcellularLocation>
    <text evidence="3">The tmRNA-SmpB complex associates with stalled 70S ribosomes.</text>
</comment>
<keyword evidence="6" id="KW-1185">Reference proteome</keyword>
<comment type="similarity">
    <text evidence="3">Belongs to the SmpB family.</text>
</comment>
<evidence type="ECO:0000313" key="6">
    <source>
        <dbReference type="Proteomes" id="UP001477443"/>
    </source>
</evidence>
<dbReference type="Gene3D" id="2.40.280.10">
    <property type="match status" value="1"/>
</dbReference>
<dbReference type="PANTHER" id="PTHR30308:SF2">
    <property type="entry name" value="SSRA-BINDING PROTEIN"/>
    <property type="match status" value="1"/>
</dbReference>
<accession>A0ABZ2RWD7</accession>
<gene>
    <name evidence="3 5" type="primary">smpB</name>
    <name evidence="5" type="ORF">WG617_00500</name>
</gene>
<dbReference type="NCBIfam" id="TIGR00086">
    <property type="entry name" value="smpB"/>
    <property type="match status" value="1"/>
</dbReference>
<dbReference type="Pfam" id="PF01668">
    <property type="entry name" value="SmpB"/>
    <property type="match status" value="1"/>
</dbReference>
<keyword evidence="2 3" id="KW-0694">RNA-binding</keyword>
<protein>
    <recommendedName>
        <fullName evidence="3">SsrA-binding protein</fullName>
    </recommendedName>
    <alternativeName>
        <fullName evidence="3">Small protein B</fullName>
    </alternativeName>
</protein>
<dbReference type="CDD" id="cd09294">
    <property type="entry name" value="SmpB"/>
    <property type="match status" value="1"/>
</dbReference>
<dbReference type="PROSITE" id="PS01317">
    <property type="entry name" value="SSRP"/>
    <property type="match status" value="1"/>
</dbReference>
<comment type="function">
    <text evidence="3">Required for rescue of stalled ribosomes mediated by trans-translation. Binds to transfer-messenger RNA (tmRNA), required for stable association of tmRNA with ribosomes. tmRNA and SmpB together mimic tRNA shape, replacing the anticodon stem-loop with SmpB. tmRNA is encoded by the ssrA gene; the 2 termini fold to resemble tRNA(Ala) and it encodes a 'tag peptide', a short internal open reading frame. During trans-translation Ala-aminoacylated tmRNA acts like a tRNA, entering the A-site of stalled ribosomes, displacing the stalled mRNA. The ribosome then switches to translate the ORF on the tmRNA; the nascent peptide is terminated with the 'tag peptide' encoded by the tmRNA and targeted for degradation. The ribosome is freed to recommence translation, which seems to be the essential function of trans-translation.</text>
</comment>
<organism evidence="5 6">
    <name type="scientific">Mycoplasmopsis felifaucium</name>
    <dbReference type="NCBI Taxonomy" id="35768"/>
    <lineage>
        <taxon>Bacteria</taxon>
        <taxon>Bacillati</taxon>
        <taxon>Mycoplasmatota</taxon>
        <taxon>Mycoplasmoidales</taxon>
        <taxon>Metamycoplasmataceae</taxon>
        <taxon>Mycoplasmopsis</taxon>
    </lineage>
</organism>
<dbReference type="SUPFAM" id="SSF74982">
    <property type="entry name" value="Small protein B (SmpB)"/>
    <property type="match status" value="1"/>
</dbReference>
<dbReference type="RefSeq" id="WP_027334778.1">
    <property type="nucleotide sequence ID" value="NZ_CP148067.1"/>
</dbReference>
<keyword evidence="1 3" id="KW-0963">Cytoplasm</keyword>
<reference evidence="5" key="1">
    <citation type="submission" date="2024-03" db="EMBL/GenBank/DDBJ databases">
        <title>Complete genome sequence of Mycoplasma felifaucium Z921 isolated from the trachea of a cheetah.</title>
        <authorList>
            <person name="Spergser J."/>
        </authorList>
    </citation>
    <scope>NUCLEOTIDE SEQUENCE [LARGE SCALE GENOMIC DNA]</scope>
    <source>
        <strain evidence="5">Z921</strain>
    </source>
</reference>
<dbReference type="Proteomes" id="UP001477443">
    <property type="component" value="Chromosome"/>
</dbReference>
<dbReference type="HAMAP" id="MF_00023">
    <property type="entry name" value="SmpB"/>
    <property type="match status" value="1"/>
</dbReference>
<name>A0ABZ2RWD7_9BACT</name>
<dbReference type="PANTHER" id="PTHR30308">
    <property type="entry name" value="TMRNA-BINDING COMPONENT OF TRANS-TRANSLATION TAGGING COMPLEX"/>
    <property type="match status" value="1"/>
</dbReference>
<evidence type="ECO:0000256" key="1">
    <source>
        <dbReference type="ARBA" id="ARBA00022490"/>
    </source>
</evidence>
<evidence type="ECO:0000256" key="3">
    <source>
        <dbReference type="HAMAP-Rule" id="MF_00023"/>
    </source>
</evidence>
<dbReference type="InterPro" id="IPR023620">
    <property type="entry name" value="SmpB"/>
</dbReference>
<dbReference type="NCBIfam" id="NF003843">
    <property type="entry name" value="PRK05422.1"/>
    <property type="match status" value="1"/>
</dbReference>
<sequence length="147" mass="17372">MKLISDNRRGLHGYKIIEKHEAGIELLGWEVKSARAGNVNLTNSYIFFRNGEIFLCNASFAKYMLLQCEEDRERKLLMHKREIERLKSKKEKLSSSTILPTKIYFNDKSKIKLEIALVQGMNKADKREEIKRKDNEMYIKKVQSRYI</sequence>